<dbReference type="Gene3D" id="1.10.1200.10">
    <property type="entry name" value="ACP-like"/>
    <property type="match status" value="1"/>
</dbReference>
<dbReference type="Gene3D" id="3.40.50.12780">
    <property type="entry name" value="N-terminal domain of ligase-like"/>
    <property type="match status" value="1"/>
</dbReference>
<dbReference type="PIRSF" id="PIRSF001617">
    <property type="entry name" value="Alpha-AR"/>
    <property type="match status" value="1"/>
</dbReference>
<keyword evidence="21" id="KW-1185">Reference proteome</keyword>
<dbReference type="InterPro" id="IPR014397">
    <property type="entry name" value="Lys2"/>
</dbReference>
<dbReference type="InterPro" id="IPR010080">
    <property type="entry name" value="Thioester_reductase-like_dom"/>
</dbReference>
<dbReference type="NCBIfam" id="TIGR01733">
    <property type="entry name" value="AA-adenyl-dom"/>
    <property type="match status" value="1"/>
</dbReference>
<dbReference type="SMART" id="SM00823">
    <property type="entry name" value="PKS_PP"/>
    <property type="match status" value="1"/>
</dbReference>
<dbReference type="NCBIfam" id="TIGR01746">
    <property type="entry name" value="Thioester-redct"/>
    <property type="match status" value="1"/>
</dbReference>
<dbReference type="Gene3D" id="3.40.50.720">
    <property type="entry name" value="NAD(P)-binding Rossmann-like Domain"/>
    <property type="match status" value="1"/>
</dbReference>
<dbReference type="PANTHER" id="PTHR44845">
    <property type="entry name" value="CARRIER DOMAIN-CONTAINING PROTEIN"/>
    <property type="match status" value="1"/>
</dbReference>
<comment type="catalytic activity">
    <reaction evidence="16">
        <text>(S)-2-amino-6-oxohexanoate + NAD(+) + H2O = L-2-aminoadipate + NADH + 2 H(+)</text>
        <dbReference type="Rhea" id="RHEA:12308"/>
        <dbReference type="ChEBI" id="CHEBI:15377"/>
        <dbReference type="ChEBI" id="CHEBI:15378"/>
        <dbReference type="ChEBI" id="CHEBI:57540"/>
        <dbReference type="ChEBI" id="CHEBI:57945"/>
        <dbReference type="ChEBI" id="CHEBI:58321"/>
        <dbReference type="ChEBI" id="CHEBI:58672"/>
        <dbReference type="EC" id="1.2.1.31"/>
    </reaction>
</comment>
<evidence type="ECO:0000256" key="6">
    <source>
        <dbReference type="ARBA" id="ARBA00013073"/>
    </source>
</evidence>
<proteinExistence type="inferred from homology"/>
<dbReference type="InterPro" id="IPR020845">
    <property type="entry name" value="AMP-binding_CS"/>
</dbReference>
<comment type="function">
    <text evidence="2">Catalyzes the activation of alpha-aminoadipate by ATP-dependent adenylation and the reduction of activated alpha-aminoadipate by NADPH. The activated alpha-aminoadipate is bound to the phosphopantheinyl group of the enzyme itself before it is reduced to (S)-2-amino-6-oxohexanoate.</text>
</comment>
<evidence type="ECO:0000259" key="19">
    <source>
        <dbReference type="PROSITE" id="PS50075"/>
    </source>
</evidence>
<sequence length="1415" mass="156066">MSDLLQFWGDRLESPTLNELPADFNRPANGKSTEASTKIGPISGTTASEDEFITDLAVFALLVRRLSGDELITIATNNAKQQPFVLTLTLDDPKITFSGLRAQVAKTYKELSEKVVPLDEIAKFLQEKKGLEKPPALFTVSFEHSSSDGLHRALTESVAAGSRRDVALYFDVRDRSIDVLYNSLLYKKSRMEIFTEQFAKVRQSVAKNADEAVSSISLVTETQQKVLPDPKRDLDFSNFRGAIQDIFSDNAAKFPERECVVETASKLDADSQGRTFNYRQIDQTSNVVAHYLIANGIKRGDIVTIYAYRGVDLVVAVMGVLKAGAAFSVIDPAYPPARQNIYLRVADPRGIIVIRKAGVINRLVEDYISNELHVVARIDGLELQDDGTIVGSRGSSKEKEGAENVLEPFYAEKSSRPNVLVGPDSAPTLSFTSGSEGVPKGVLGRHFSLAYYFPWMARQFGLSEKDRFTMLSGIAHDPIQRDMFTPLFLGAKLLVPTADDIGTPGQLAEWMSEHGATVTHLTPAMGQLLSADATAEIPSLHHAFFVGDILTKRDCLRLQTLASNCAIVNMYGTTETQRAVSYFEIPSRSADSMFLEAQKDVIPAGSGMQNVQLVVVNRDEPSETCGVGEVGEIYVRAGGLAEGYRGLPEMNKKKFLGNWFTDGGEFEARDRQLDHGESWRKFWKGPRDRMYRTGDLGRYLPDGNCECCGRADDQVKIRGFRIELGEIDTHISRFPLVRQNVTLVRLDKNKERTLVSFVVPKQVPELAQYRVTDDEQVKSIADPIVKGLVEYRPLIEALRAHLQKRLANYAVPTLIIPMARLQLNPNGKIDKQKLPYPSQEQLAQVAKLVEQDQKEAAEFTADEAQIRDLWLDVLPNRPAAVYPDDSFFDLGGHSILATRMIFALRKKLGVQVPLGAIFHHPTISRFAAEVCRLRAEQQPGAGRQGADEHAADSTDSGAPDYYGDAVNLAKTMLMPAYATRYTLDKTQPINVFLTGCTGFLGPFIIRELLSRVDKLDIHIYAHVRHAANPEEGMERLVRSATAYGIWQEAWRSRITIVLADFSKPQLGMASKDYRELTETIDTIIHNAALVHWVYPYSQLRDSNVISAINVLNLAAHGKPKTFAFVSTTSTLDVPHYNKLSAELVAAGKAGIPEEDDLLGSSTGLSNGYGQSKWSAEYVIRRAGERGLRGSIIRPGYIQGCSFSGAANRDDFLLRMLKGCMQLGRYPKIDNPVNTVPVDHVARVVVASALHPPKPRGETSLAVVQVTGHPRIPFQQMLSSPAQYGYDVSGLDYQQWKECLEKYVITDGHSDSALFPVLHIVLGDLPTDSMAPQLDDSNAVAALKEDQFWNADSADYSAGAGVNLKIMGVYISYLVKIGFLPPPASHGKLALPDVEVSAESLKLIHQGVGKRSSAAK</sequence>
<keyword evidence="9" id="KW-0028">Amino-acid biosynthesis</keyword>
<dbReference type="SUPFAM" id="SSF47336">
    <property type="entry name" value="ACP-like"/>
    <property type="match status" value="1"/>
</dbReference>
<evidence type="ECO:0000256" key="4">
    <source>
        <dbReference type="ARBA" id="ARBA00006432"/>
    </source>
</evidence>
<dbReference type="FunFam" id="3.40.50.720:FF:000787">
    <property type="entry name" value="L-2-aminoadipate reductase"/>
    <property type="match status" value="1"/>
</dbReference>
<organism evidence="20 21">
    <name type="scientific">Dekkera bruxellensis</name>
    <name type="common">Brettanomyces custersii</name>
    <dbReference type="NCBI Taxonomy" id="5007"/>
    <lineage>
        <taxon>Eukaryota</taxon>
        <taxon>Fungi</taxon>
        <taxon>Dikarya</taxon>
        <taxon>Ascomycota</taxon>
        <taxon>Saccharomycotina</taxon>
        <taxon>Pichiomycetes</taxon>
        <taxon>Pichiales</taxon>
        <taxon>Pichiaceae</taxon>
        <taxon>Brettanomyces</taxon>
    </lineage>
</organism>
<dbReference type="InterPro" id="IPR006162">
    <property type="entry name" value="Ppantetheine_attach_site"/>
</dbReference>
<dbReference type="InterPro" id="IPR000873">
    <property type="entry name" value="AMP-dep_synth/lig_dom"/>
</dbReference>
<dbReference type="InterPro" id="IPR045851">
    <property type="entry name" value="AMP-bd_C_sf"/>
</dbReference>
<evidence type="ECO:0000256" key="9">
    <source>
        <dbReference type="ARBA" id="ARBA00022605"/>
    </source>
</evidence>
<dbReference type="CDD" id="cd05235">
    <property type="entry name" value="SDR_e1"/>
    <property type="match status" value="1"/>
</dbReference>
<dbReference type="InterPro" id="IPR042099">
    <property type="entry name" value="ANL_N_sf"/>
</dbReference>
<evidence type="ECO:0000256" key="8">
    <source>
        <dbReference type="ARBA" id="ARBA00022553"/>
    </source>
</evidence>
<dbReference type="InterPro" id="IPR010071">
    <property type="entry name" value="AA_adenyl_dom"/>
</dbReference>
<dbReference type="Pfam" id="PF07993">
    <property type="entry name" value="NAD_binding_4"/>
    <property type="match status" value="1"/>
</dbReference>
<evidence type="ECO:0000256" key="12">
    <source>
        <dbReference type="ARBA" id="ARBA00023154"/>
    </source>
</evidence>
<dbReference type="InterPro" id="IPR013120">
    <property type="entry name" value="FAR_NAD-bd"/>
</dbReference>
<keyword evidence="8" id="KW-0597">Phosphoprotein</keyword>
<comment type="similarity">
    <text evidence="4">Belongs to the ATP-dependent AMP-binding enzyme family.</text>
</comment>
<evidence type="ECO:0000256" key="10">
    <source>
        <dbReference type="ARBA" id="ARBA00022857"/>
    </source>
</evidence>
<reference evidence="20 21" key="1">
    <citation type="submission" date="2019-07" db="EMBL/GenBank/DDBJ databases">
        <authorList>
            <person name="Friedrich A."/>
            <person name="Schacherer J."/>
        </authorList>
    </citation>
    <scope>NUCLEOTIDE SEQUENCE [LARGE SCALE GENOMIC DNA]</scope>
</reference>
<dbReference type="PROSITE" id="PS50075">
    <property type="entry name" value="CARRIER"/>
    <property type="match status" value="1"/>
</dbReference>
<evidence type="ECO:0000256" key="1">
    <source>
        <dbReference type="ARBA" id="ARBA00001957"/>
    </source>
</evidence>
<evidence type="ECO:0000256" key="11">
    <source>
        <dbReference type="ARBA" id="ARBA00023002"/>
    </source>
</evidence>
<dbReference type="InterPro" id="IPR036736">
    <property type="entry name" value="ACP-like_sf"/>
</dbReference>
<comment type="catalytic activity">
    <reaction evidence="17">
        <text>(S)-2-amino-6-oxohexanoate + NADP(+) + H2O = L-2-aminoadipate + NADPH + 2 H(+)</text>
        <dbReference type="Rhea" id="RHEA:12304"/>
        <dbReference type="ChEBI" id="CHEBI:15377"/>
        <dbReference type="ChEBI" id="CHEBI:15378"/>
        <dbReference type="ChEBI" id="CHEBI:57783"/>
        <dbReference type="ChEBI" id="CHEBI:58321"/>
        <dbReference type="ChEBI" id="CHEBI:58349"/>
        <dbReference type="ChEBI" id="CHEBI:58672"/>
        <dbReference type="EC" id="1.2.1.31"/>
    </reaction>
</comment>
<keyword evidence="11" id="KW-0560">Oxidoreductase</keyword>
<evidence type="ECO:0000313" key="20">
    <source>
        <dbReference type="EMBL" id="VUG18712.1"/>
    </source>
</evidence>
<feature type="region of interest" description="Disordered" evidence="18">
    <location>
        <begin position="18"/>
        <end position="42"/>
    </location>
</feature>
<evidence type="ECO:0000256" key="14">
    <source>
        <dbReference type="ARBA" id="ARBA00032195"/>
    </source>
</evidence>
<dbReference type="SUPFAM" id="SSF51735">
    <property type="entry name" value="NAD(P)-binding Rossmann-fold domains"/>
    <property type="match status" value="1"/>
</dbReference>
<dbReference type="PROSITE" id="PS00012">
    <property type="entry name" value="PHOSPHOPANTETHEINE"/>
    <property type="match status" value="1"/>
</dbReference>
<accession>A0A7D9D1K7</accession>
<dbReference type="UniPathway" id="UPA00033">
    <property type="reaction ID" value="UER00032"/>
</dbReference>
<evidence type="ECO:0000256" key="17">
    <source>
        <dbReference type="ARBA" id="ARBA00049537"/>
    </source>
</evidence>
<dbReference type="Pfam" id="PF00501">
    <property type="entry name" value="AMP-binding"/>
    <property type="match status" value="1"/>
</dbReference>
<comment type="cofactor">
    <cofactor evidence="1">
        <name>pantetheine 4'-phosphate</name>
        <dbReference type="ChEBI" id="CHEBI:47942"/>
    </cofactor>
</comment>
<dbReference type="PANTHER" id="PTHR44845:SF1">
    <property type="entry name" value="L-2-AMINOADIPATE REDUCTASE"/>
    <property type="match status" value="1"/>
</dbReference>
<evidence type="ECO:0000256" key="5">
    <source>
        <dbReference type="ARBA" id="ARBA00012913"/>
    </source>
</evidence>
<dbReference type="EC" id="1.2.1.95" evidence="5"/>
<dbReference type="PROSITE" id="PS00455">
    <property type="entry name" value="AMP_BINDING"/>
    <property type="match status" value="1"/>
</dbReference>
<dbReference type="SUPFAM" id="SSF52777">
    <property type="entry name" value="CoA-dependent acyltransferases"/>
    <property type="match status" value="1"/>
</dbReference>
<dbReference type="GO" id="GO:0004043">
    <property type="term" value="F:L-aminoadipate-semialdehyde dehydrogenase [NAD(P)+] activity"/>
    <property type="evidence" value="ECO:0007669"/>
    <property type="project" value="UniProtKB-EC"/>
</dbReference>
<evidence type="ECO:0000313" key="21">
    <source>
        <dbReference type="Proteomes" id="UP000478008"/>
    </source>
</evidence>
<keyword evidence="10" id="KW-0521">NADP</keyword>
<dbReference type="SUPFAM" id="SSF56801">
    <property type="entry name" value="Acetyl-CoA synthetase-like"/>
    <property type="match status" value="1"/>
</dbReference>
<feature type="region of interest" description="Disordered" evidence="18">
    <location>
        <begin position="938"/>
        <end position="958"/>
    </location>
</feature>
<dbReference type="GO" id="GO:0031177">
    <property type="term" value="F:phosphopantetheine binding"/>
    <property type="evidence" value="ECO:0007669"/>
    <property type="project" value="InterPro"/>
</dbReference>
<evidence type="ECO:0000256" key="2">
    <source>
        <dbReference type="ARBA" id="ARBA00003499"/>
    </source>
</evidence>
<keyword evidence="7" id="KW-0596">Phosphopantetheine</keyword>
<protein>
    <recommendedName>
        <fullName evidence="14">Alpha-aminoadipate reductase</fullName>
        <ecNumber evidence="6">1.2.1.31</ecNumber>
        <ecNumber evidence="5">1.2.1.95</ecNumber>
    </recommendedName>
    <alternativeName>
        <fullName evidence="13">L-aminoadipate-semialdehyde dehydrogenase</fullName>
    </alternativeName>
</protein>
<dbReference type="EMBL" id="CABFWN010000004">
    <property type="protein sequence ID" value="VUG18712.1"/>
    <property type="molecule type" value="Genomic_DNA"/>
</dbReference>
<dbReference type="Gene3D" id="3.30.300.30">
    <property type="match status" value="1"/>
</dbReference>
<dbReference type="InterPro" id="IPR020806">
    <property type="entry name" value="PKS_PP-bd"/>
</dbReference>
<dbReference type="EC" id="1.2.1.31" evidence="6"/>
<comment type="pathway">
    <text evidence="3">Amino-acid biosynthesis; L-lysine biosynthesis via AAA pathway; L-lysine from L-alpha-aminoadipate (fungal route): step 1/3.</text>
</comment>
<feature type="domain" description="Carrier" evidence="19">
    <location>
        <begin position="857"/>
        <end position="934"/>
    </location>
</feature>
<gene>
    <name evidence="20" type="primary">LYS2</name>
    <name evidence="20" type="ORF">DEBR0S4_00540G</name>
</gene>
<evidence type="ECO:0000256" key="16">
    <source>
        <dbReference type="ARBA" id="ARBA00048414"/>
    </source>
</evidence>
<evidence type="ECO:0000256" key="18">
    <source>
        <dbReference type="SAM" id="MobiDB-lite"/>
    </source>
</evidence>
<dbReference type="Pfam" id="PF00550">
    <property type="entry name" value="PP-binding"/>
    <property type="match status" value="1"/>
</dbReference>
<dbReference type="GO" id="GO:0019878">
    <property type="term" value="P:lysine biosynthetic process via aminoadipic acid"/>
    <property type="evidence" value="ECO:0007669"/>
    <property type="project" value="UniProtKB-UniPathway"/>
</dbReference>
<dbReference type="Proteomes" id="UP000478008">
    <property type="component" value="Unassembled WGS sequence"/>
</dbReference>
<dbReference type="NCBIfam" id="TIGR03443">
    <property type="entry name" value="alpha_am_amid"/>
    <property type="match status" value="1"/>
</dbReference>
<name>A0A7D9D1K7_DEKBR</name>
<dbReference type="InterPro" id="IPR009081">
    <property type="entry name" value="PP-bd_ACP"/>
</dbReference>
<evidence type="ECO:0000256" key="13">
    <source>
        <dbReference type="ARBA" id="ARBA00031335"/>
    </source>
</evidence>
<keyword evidence="12" id="KW-0457">Lysine biosynthesis</keyword>
<evidence type="ECO:0000256" key="3">
    <source>
        <dbReference type="ARBA" id="ARBA00004827"/>
    </source>
</evidence>
<comment type="catalytic activity">
    <reaction evidence="15">
        <text>(S)-2-amino-6-oxohexanoate + AMP + diphosphate + NADP(+) = L-2-aminoadipate + ATP + NADPH + H(+)</text>
        <dbReference type="Rhea" id="RHEA:46936"/>
        <dbReference type="ChEBI" id="CHEBI:15378"/>
        <dbReference type="ChEBI" id="CHEBI:30616"/>
        <dbReference type="ChEBI" id="CHEBI:33019"/>
        <dbReference type="ChEBI" id="CHEBI:57783"/>
        <dbReference type="ChEBI" id="CHEBI:58321"/>
        <dbReference type="ChEBI" id="CHEBI:58349"/>
        <dbReference type="ChEBI" id="CHEBI:58672"/>
        <dbReference type="ChEBI" id="CHEBI:456215"/>
        <dbReference type="EC" id="1.2.1.95"/>
    </reaction>
</comment>
<evidence type="ECO:0000256" key="15">
    <source>
        <dbReference type="ARBA" id="ARBA00048260"/>
    </source>
</evidence>
<dbReference type="Gene3D" id="3.30.559.30">
    <property type="entry name" value="Nonribosomal peptide synthetase, condensation domain"/>
    <property type="match status" value="1"/>
</dbReference>
<dbReference type="InterPro" id="IPR036291">
    <property type="entry name" value="NAD(P)-bd_dom_sf"/>
</dbReference>
<evidence type="ECO:0000256" key="7">
    <source>
        <dbReference type="ARBA" id="ARBA00022450"/>
    </source>
</evidence>